<feature type="transmembrane region" description="Helical" evidence="13">
    <location>
        <begin position="98"/>
        <end position="118"/>
    </location>
</feature>
<dbReference type="InterPro" id="IPR036318">
    <property type="entry name" value="FAD-bd_PCMH-like_sf"/>
</dbReference>
<evidence type="ECO:0000256" key="9">
    <source>
        <dbReference type="ARBA" id="ARBA00022827"/>
    </source>
</evidence>
<reference evidence="15" key="1">
    <citation type="journal article" date="2023" name="Mol. Phylogenet. Evol.">
        <title>Genome-scale phylogeny and comparative genomics of the fungal order Sordariales.</title>
        <authorList>
            <person name="Hensen N."/>
            <person name="Bonometti L."/>
            <person name="Westerberg I."/>
            <person name="Brannstrom I.O."/>
            <person name="Guillou S."/>
            <person name="Cros-Aarteil S."/>
            <person name="Calhoun S."/>
            <person name="Haridas S."/>
            <person name="Kuo A."/>
            <person name="Mondo S."/>
            <person name="Pangilinan J."/>
            <person name="Riley R."/>
            <person name="LaButti K."/>
            <person name="Andreopoulos B."/>
            <person name="Lipzen A."/>
            <person name="Chen C."/>
            <person name="Yan M."/>
            <person name="Daum C."/>
            <person name="Ng V."/>
            <person name="Clum A."/>
            <person name="Steindorff A."/>
            <person name="Ohm R.A."/>
            <person name="Martin F."/>
            <person name="Silar P."/>
            <person name="Natvig D.O."/>
            <person name="Lalanne C."/>
            <person name="Gautier V."/>
            <person name="Ament-Velasquez S.L."/>
            <person name="Kruys A."/>
            <person name="Hutchinson M.I."/>
            <person name="Powell A.J."/>
            <person name="Barry K."/>
            <person name="Miller A.N."/>
            <person name="Grigoriev I.V."/>
            <person name="Debuchy R."/>
            <person name="Gladieux P."/>
            <person name="Hiltunen Thoren M."/>
            <person name="Johannesson H."/>
        </authorList>
    </citation>
    <scope>NUCLEOTIDE SEQUENCE</scope>
    <source>
        <strain evidence="15">PSN293</strain>
    </source>
</reference>
<feature type="transmembrane region" description="Helical" evidence="13">
    <location>
        <begin position="130"/>
        <end position="148"/>
    </location>
</feature>
<dbReference type="InterPro" id="IPR050416">
    <property type="entry name" value="FAD-linked_Oxidoreductase"/>
</dbReference>
<dbReference type="AlphaFoldDB" id="A0AAN7B601"/>
<feature type="transmembrane region" description="Helical" evidence="13">
    <location>
        <begin position="187"/>
        <end position="207"/>
    </location>
</feature>
<keyword evidence="9" id="KW-0274">FAD</keyword>
<feature type="transmembrane region" description="Helical" evidence="13">
    <location>
        <begin position="157"/>
        <end position="175"/>
    </location>
</feature>
<evidence type="ECO:0000256" key="7">
    <source>
        <dbReference type="ARBA" id="ARBA00022679"/>
    </source>
</evidence>
<dbReference type="EMBL" id="MU858133">
    <property type="protein sequence ID" value="KAK4212168.1"/>
    <property type="molecule type" value="Genomic_DNA"/>
</dbReference>
<dbReference type="GO" id="GO:0071949">
    <property type="term" value="F:FAD binding"/>
    <property type="evidence" value="ECO:0007669"/>
    <property type="project" value="InterPro"/>
</dbReference>
<comment type="similarity">
    <text evidence="5">Belongs to the UbiA prenyltransferase family.</text>
</comment>
<gene>
    <name evidence="15" type="ORF">QBC37DRAFT_288575</name>
</gene>
<dbReference type="PROSITE" id="PS51387">
    <property type="entry name" value="FAD_PCMH"/>
    <property type="match status" value="1"/>
</dbReference>
<feature type="domain" description="FAD-binding PCMH-type" evidence="14">
    <location>
        <begin position="385"/>
        <end position="557"/>
    </location>
</feature>
<dbReference type="InterPro" id="IPR000537">
    <property type="entry name" value="UbiA_prenyltransferase"/>
</dbReference>
<dbReference type="InterPro" id="IPR016166">
    <property type="entry name" value="FAD-bd_PCMH"/>
</dbReference>
<name>A0AAN7B601_9PEZI</name>
<evidence type="ECO:0000313" key="16">
    <source>
        <dbReference type="Proteomes" id="UP001301769"/>
    </source>
</evidence>
<comment type="subcellular location">
    <subcellularLocation>
        <location evidence="2">Membrane</location>
        <topology evidence="2">Multi-pass membrane protein</topology>
    </subcellularLocation>
</comment>
<dbReference type="Pfam" id="PF01565">
    <property type="entry name" value="FAD_binding_4"/>
    <property type="match status" value="1"/>
</dbReference>
<comment type="pathway">
    <text evidence="3">Secondary metabolite biosynthesis; terpenoid biosynthesis.</text>
</comment>
<keyword evidence="10 13" id="KW-1133">Transmembrane helix</keyword>
<organism evidence="15 16">
    <name type="scientific">Rhypophila decipiens</name>
    <dbReference type="NCBI Taxonomy" id="261697"/>
    <lineage>
        <taxon>Eukaryota</taxon>
        <taxon>Fungi</taxon>
        <taxon>Dikarya</taxon>
        <taxon>Ascomycota</taxon>
        <taxon>Pezizomycotina</taxon>
        <taxon>Sordariomycetes</taxon>
        <taxon>Sordariomycetidae</taxon>
        <taxon>Sordariales</taxon>
        <taxon>Naviculisporaceae</taxon>
        <taxon>Rhypophila</taxon>
    </lineage>
</organism>
<evidence type="ECO:0000256" key="12">
    <source>
        <dbReference type="ARBA" id="ARBA00023136"/>
    </source>
</evidence>
<dbReference type="Gene3D" id="3.40.462.20">
    <property type="match status" value="1"/>
</dbReference>
<evidence type="ECO:0000259" key="14">
    <source>
        <dbReference type="PROSITE" id="PS51387"/>
    </source>
</evidence>
<evidence type="ECO:0000256" key="4">
    <source>
        <dbReference type="ARBA" id="ARBA00005466"/>
    </source>
</evidence>
<dbReference type="SUPFAM" id="SSF56176">
    <property type="entry name" value="FAD-binding/transporter-associated domain-like"/>
    <property type="match status" value="1"/>
</dbReference>
<feature type="transmembrane region" description="Helical" evidence="13">
    <location>
        <begin position="31"/>
        <end position="51"/>
    </location>
</feature>
<comment type="similarity">
    <text evidence="4">Belongs to the oxygen-dependent FAD-linked oxidoreductase family.</text>
</comment>
<dbReference type="GO" id="GO:0016765">
    <property type="term" value="F:transferase activity, transferring alkyl or aryl (other than methyl) groups"/>
    <property type="evidence" value="ECO:0007669"/>
    <property type="project" value="InterPro"/>
</dbReference>
<dbReference type="FunFam" id="1.20.120.1780:FF:000001">
    <property type="entry name" value="4-hydroxybenzoate octaprenyltransferase"/>
    <property type="match status" value="1"/>
</dbReference>
<keyword evidence="16" id="KW-1185">Reference proteome</keyword>
<feature type="transmembrane region" description="Helical" evidence="13">
    <location>
        <begin position="57"/>
        <end position="78"/>
    </location>
</feature>
<dbReference type="InterPro" id="IPR006094">
    <property type="entry name" value="Oxid_FAD_bind_N"/>
</dbReference>
<accession>A0AAN7B601</accession>
<keyword evidence="7" id="KW-0808">Transferase</keyword>
<dbReference type="Gene3D" id="3.30.465.10">
    <property type="match status" value="1"/>
</dbReference>
<keyword evidence="11" id="KW-0560">Oxidoreductase</keyword>
<dbReference type="GO" id="GO:0016020">
    <property type="term" value="C:membrane"/>
    <property type="evidence" value="ECO:0007669"/>
    <property type="project" value="UniProtKB-SubCell"/>
</dbReference>
<dbReference type="Proteomes" id="UP001301769">
    <property type="component" value="Unassembled WGS sequence"/>
</dbReference>
<feature type="transmembrane region" description="Helical" evidence="13">
    <location>
        <begin position="228"/>
        <end position="249"/>
    </location>
</feature>
<dbReference type="InterPro" id="IPR039653">
    <property type="entry name" value="Prenyltransferase"/>
</dbReference>
<evidence type="ECO:0000256" key="8">
    <source>
        <dbReference type="ARBA" id="ARBA00022692"/>
    </source>
</evidence>
<dbReference type="CDD" id="cd13959">
    <property type="entry name" value="PT_UbiA_COQ2"/>
    <property type="match status" value="1"/>
</dbReference>
<evidence type="ECO:0000256" key="3">
    <source>
        <dbReference type="ARBA" id="ARBA00004721"/>
    </source>
</evidence>
<keyword evidence="8 13" id="KW-0812">Transmembrane</keyword>
<evidence type="ECO:0000256" key="10">
    <source>
        <dbReference type="ARBA" id="ARBA00022989"/>
    </source>
</evidence>
<dbReference type="Gene3D" id="1.10.357.140">
    <property type="entry name" value="UbiA prenyltransferase"/>
    <property type="match status" value="1"/>
</dbReference>
<evidence type="ECO:0000256" key="13">
    <source>
        <dbReference type="SAM" id="Phobius"/>
    </source>
</evidence>
<proteinExistence type="inferred from homology"/>
<evidence type="ECO:0000256" key="11">
    <source>
        <dbReference type="ARBA" id="ARBA00023002"/>
    </source>
</evidence>
<dbReference type="Pfam" id="PF01040">
    <property type="entry name" value="UbiA"/>
    <property type="match status" value="1"/>
</dbReference>
<protein>
    <recommendedName>
        <fullName evidence="14">FAD-binding PCMH-type domain-containing protein</fullName>
    </recommendedName>
</protein>
<keyword evidence="12 13" id="KW-0472">Membrane</keyword>
<evidence type="ECO:0000256" key="1">
    <source>
        <dbReference type="ARBA" id="ARBA00001946"/>
    </source>
</evidence>
<comment type="caution">
    <text evidence="15">The sequence shown here is derived from an EMBL/GenBank/DDBJ whole genome shotgun (WGS) entry which is preliminary data.</text>
</comment>
<dbReference type="GO" id="GO:0016491">
    <property type="term" value="F:oxidoreductase activity"/>
    <property type="evidence" value="ECO:0007669"/>
    <property type="project" value="UniProtKB-KW"/>
</dbReference>
<feature type="transmembrane region" description="Helical" evidence="13">
    <location>
        <begin position="294"/>
        <end position="311"/>
    </location>
</feature>
<evidence type="ECO:0000313" key="15">
    <source>
        <dbReference type="EMBL" id="KAK4212168.1"/>
    </source>
</evidence>
<feature type="transmembrane region" description="Helical" evidence="13">
    <location>
        <begin position="255"/>
        <end position="273"/>
    </location>
</feature>
<dbReference type="PANTHER" id="PTHR42973:SF54">
    <property type="entry name" value="FAD-BINDING PCMH-TYPE DOMAIN-CONTAINING PROTEIN"/>
    <property type="match status" value="1"/>
</dbReference>
<comment type="cofactor">
    <cofactor evidence="1">
        <name>Mg(2+)</name>
        <dbReference type="ChEBI" id="CHEBI:18420"/>
    </cofactor>
</comment>
<dbReference type="PANTHER" id="PTHR42973">
    <property type="entry name" value="BINDING OXIDOREDUCTASE, PUTATIVE (AFU_ORTHOLOGUE AFUA_1G17690)-RELATED"/>
    <property type="match status" value="1"/>
</dbReference>
<evidence type="ECO:0000256" key="5">
    <source>
        <dbReference type="ARBA" id="ARBA00005985"/>
    </source>
</evidence>
<keyword evidence="6" id="KW-0285">Flavoprotein</keyword>
<dbReference type="InterPro" id="IPR016169">
    <property type="entry name" value="FAD-bd_PCMH_sub2"/>
</dbReference>
<sequence>MTPKASTKQTSQRDVALGIWRLARFHTREAWLCWYPAVWGACVAAATQGVSLDLYTFARILFGIWSSVTATHAAFCTFNDICDRNLDALVDRCKTRPLPAGMLTVQEAIATFVTWIPLTLYTTRLTLGDAAATAFIPVWVLSFVYPFMKRLIPFPQVVLGAVIGGAVFPGWAAVTGQQLLEGELNDAMPLFWATFFWVIYFDVIYATQDSPDDEKIGVKSLAVLLGKNVKLFLASLGGLQVGLFALAGARANLSMVFWVLGLGVWTLSIPWHLKTLDLKDRHSGGRVFMANIKLGLYLTGITLVELALTRVEFMSGLKVPGADKMSYDPAVIQAMGNASRPPLGNPTFTCRALDIAFSGSSVVTLPNSTVGAYEILTEVNYSETCWLTPACIVTPRTASETARVIKIIGSVQTKFAVRSGGHKSAPGFASIDGSGVLISLANLTTISLSGDKSSVVVGTGNRWQAVYDFLTPQGLTAVGGRVGMVGVGGFLLGGGVSFMTNERGLGIDNIKSFEVVLADGRIVTASATQNKDLYRGLRGGASNYGIVTAFELYAHPLGTITFEARALSLNQSTNAIRALAEYQLSATGQKADPYSRIDVTITKTAVNVLLLHTKPVASPVPAFQPFYNIAPFTPLAPSTNATLTTLLFLSKQAFPNEHIRVQGGTFTHTVNADFMVQAYNIFLAETANLPTGATATWVPIAMPASVASFASRNGGNLLGLSAVPQVWYEWYINWKNPADDGAVAATVKNVREKLDKAARQKGVLLPYLFMNVAGREQNVLASFGKKNLNEIKAVARKYDPSGVFQRLQNDGYLIRDA</sequence>
<reference evidence="15" key="2">
    <citation type="submission" date="2023-05" db="EMBL/GenBank/DDBJ databases">
        <authorList>
            <consortium name="Lawrence Berkeley National Laboratory"/>
            <person name="Steindorff A."/>
            <person name="Hensen N."/>
            <person name="Bonometti L."/>
            <person name="Westerberg I."/>
            <person name="Brannstrom I.O."/>
            <person name="Guillou S."/>
            <person name="Cros-Aarteil S."/>
            <person name="Calhoun S."/>
            <person name="Haridas S."/>
            <person name="Kuo A."/>
            <person name="Mondo S."/>
            <person name="Pangilinan J."/>
            <person name="Riley R."/>
            <person name="Labutti K."/>
            <person name="Andreopoulos B."/>
            <person name="Lipzen A."/>
            <person name="Chen C."/>
            <person name="Yanf M."/>
            <person name="Daum C."/>
            <person name="Ng V."/>
            <person name="Clum A."/>
            <person name="Ohm R."/>
            <person name="Martin F."/>
            <person name="Silar P."/>
            <person name="Natvig D."/>
            <person name="Lalanne C."/>
            <person name="Gautier V."/>
            <person name="Ament-Velasquez S.L."/>
            <person name="Kruys A."/>
            <person name="Hutchinson M.I."/>
            <person name="Powell A.J."/>
            <person name="Barry K."/>
            <person name="Miller A.N."/>
            <person name="Grigoriev I.V."/>
            <person name="Debuchy R."/>
            <person name="Gladieux P."/>
            <person name="Thoren M.H."/>
            <person name="Johannesson H."/>
        </authorList>
    </citation>
    <scope>NUCLEOTIDE SEQUENCE</scope>
    <source>
        <strain evidence="15">PSN293</strain>
    </source>
</reference>
<evidence type="ECO:0000256" key="6">
    <source>
        <dbReference type="ARBA" id="ARBA00022630"/>
    </source>
</evidence>
<evidence type="ECO:0000256" key="2">
    <source>
        <dbReference type="ARBA" id="ARBA00004141"/>
    </source>
</evidence>
<dbReference type="Gene3D" id="1.20.120.1780">
    <property type="entry name" value="UbiA prenyltransferase"/>
    <property type="match status" value="1"/>
</dbReference>
<dbReference type="InterPro" id="IPR044878">
    <property type="entry name" value="UbiA_sf"/>
</dbReference>